<dbReference type="Proteomes" id="UP001157109">
    <property type="component" value="Unassembled WGS sequence"/>
</dbReference>
<evidence type="ECO:0000256" key="1">
    <source>
        <dbReference type="ARBA" id="ARBA00005163"/>
    </source>
</evidence>
<comment type="caution">
    <text evidence="6">The sequence shown here is derived from an EMBL/GenBank/DDBJ whole genome shotgun (WGS) entry which is preliminary data.</text>
</comment>
<dbReference type="PRINTS" id="PR00143">
    <property type="entry name" value="CITRTSNTHASE"/>
</dbReference>
<evidence type="ECO:0000256" key="3">
    <source>
        <dbReference type="ARBA" id="ARBA00012972"/>
    </source>
</evidence>
<feature type="domain" description="Helix-turn-helix" evidence="5">
    <location>
        <begin position="14"/>
        <end position="49"/>
    </location>
</feature>
<dbReference type="Gene3D" id="1.10.230.10">
    <property type="entry name" value="Cytochrome P450-Terp, domain 2"/>
    <property type="match status" value="1"/>
</dbReference>
<dbReference type="InterPro" id="IPR041657">
    <property type="entry name" value="HTH_17"/>
</dbReference>
<evidence type="ECO:0000259" key="5">
    <source>
        <dbReference type="Pfam" id="PF12728"/>
    </source>
</evidence>
<dbReference type="RefSeq" id="WP_284284970.1">
    <property type="nucleotide sequence ID" value="NZ_BSUJ01000001.1"/>
</dbReference>
<keyword evidence="7" id="KW-1185">Reference proteome</keyword>
<dbReference type="SUPFAM" id="SSF46955">
    <property type="entry name" value="Putative DNA-binding domain"/>
    <property type="match status" value="1"/>
</dbReference>
<comment type="pathway">
    <text evidence="1">Carbohydrate metabolism; tricarboxylic acid cycle.</text>
</comment>
<keyword evidence="4" id="KW-0808">Transferase</keyword>
<dbReference type="PANTHER" id="PTHR11739:SF4">
    <property type="entry name" value="CITRATE SYNTHASE, PEROXISOMAL"/>
    <property type="match status" value="1"/>
</dbReference>
<evidence type="ECO:0000256" key="4">
    <source>
        <dbReference type="ARBA" id="ARBA00022679"/>
    </source>
</evidence>
<dbReference type="PANTHER" id="PTHR11739">
    <property type="entry name" value="CITRATE SYNTHASE"/>
    <property type="match status" value="1"/>
</dbReference>
<evidence type="ECO:0000313" key="6">
    <source>
        <dbReference type="EMBL" id="GMA21765.1"/>
    </source>
</evidence>
<dbReference type="EMBL" id="BSUJ01000001">
    <property type="protein sequence ID" value="GMA21765.1"/>
    <property type="molecule type" value="Genomic_DNA"/>
</dbReference>
<organism evidence="6 7">
    <name type="scientific">Arsenicicoccus piscis</name>
    <dbReference type="NCBI Taxonomy" id="673954"/>
    <lineage>
        <taxon>Bacteria</taxon>
        <taxon>Bacillati</taxon>
        <taxon>Actinomycetota</taxon>
        <taxon>Actinomycetes</taxon>
        <taxon>Micrococcales</taxon>
        <taxon>Intrasporangiaceae</taxon>
        <taxon>Arsenicicoccus</taxon>
    </lineage>
</organism>
<dbReference type="SUPFAM" id="SSF48256">
    <property type="entry name" value="Citrate synthase"/>
    <property type="match status" value="1"/>
</dbReference>
<dbReference type="EC" id="2.3.3.16" evidence="3"/>
<proteinExistence type="inferred from homology"/>
<name>A0ABQ6HW19_9MICO</name>
<dbReference type="InterPro" id="IPR016142">
    <property type="entry name" value="Citrate_synth-like_lrg_a-sub"/>
</dbReference>
<evidence type="ECO:0000313" key="7">
    <source>
        <dbReference type="Proteomes" id="UP001157109"/>
    </source>
</evidence>
<dbReference type="InterPro" id="IPR002020">
    <property type="entry name" value="Citrate_synthase"/>
</dbReference>
<dbReference type="Pfam" id="PF00285">
    <property type="entry name" value="Citrate_synt"/>
    <property type="match status" value="1"/>
</dbReference>
<protein>
    <recommendedName>
        <fullName evidence="3">citrate synthase (unknown stereospecificity)</fullName>
        <ecNumber evidence="3">2.3.3.16</ecNumber>
    </recommendedName>
</protein>
<dbReference type="InterPro" id="IPR036969">
    <property type="entry name" value="Citrate_synthase_sf"/>
</dbReference>
<gene>
    <name evidence="6" type="ORF">GCM10025862_37860</name>
</gene>
<dbReference type="Gene3D" id="1.10.580.10">
    <property type="entry name" value="Citrate Synthase, domain 1"/>
    <property type="match status" value="1"/>
</dbReference>
<evidence type="ECO:0000256" key="2">
    <source>
        <dbReference type="ARBA" id="ARBA00010566"/>
    </source>
</evidence>
<sequence length="416" mass="43874">MSTSTPSPASTAELLTTAQVALYLGVKTETVYAYVSRGRLTPVRHPGQRASLYHLAQVQALRPGSTRTDGSGGSVGRGLAESIHTSITLLEKDHLYYRGQDAVVLAESGASAEDVCRLLWEAPEVAIAADEELAAATRAGLAALPPGARLVDRLRLAVLLLGAADPLRHVPGAQDVIARAAVAVPTVAAALSSAGQPPRHPKGENAGTPTTLAARWCAALGGSPDDPESVDLVRRVLVLLADHDMAGSTTAVRVSASVRADLYSCLLAGLSAMDSPLHGSAGLDARVLAASVREDPTALLGRVLASERPPAGFGHKVYVERDPRAESLLATLRNLPDTQPDPWRDFEDALMAHRGWFPTSDWAVALLTLRQGWAGGATEVLFAAARLAGWVAHVLEEQQEPALRFRLTGVYRGPRP</sequence>
<dbReference type="Pfam" id="PF12728">
    <property type="entry name" value="HTH_17"/>
    <property type="match status" value="1"/>
</dbReference>
<dbReference type="InterPro" id="IPR016143">
    <property type="entry name" value="Citrate_synth-like_sm_a-sub"/>
</dbReference>
<reference evidence="7" key="1">
    <citation type="journal article" date="2019" name="Int. J. Syst. Evol. Microbiol.">
        <title>The Global Catalogue of Microorganisms (GCM) 10K type strain sequencing project: providing services to taxonomists for standard genome sequencing and annotation.</title>
        <authorList>
            <consortium name="The Broad Institute Genomics Platform"/>
            <consortium name="The Broad Institute Genome Sequencing Center for Infectious Disease"/>
            <person name="Wu L."/>
            <person name="Ma J."/>
        </authorList>
    </citation>
    <scope>NUCLEOTIDE SEQUENCE [LARGE SCALE GENOMIC DNA]</scope>
    <source>
        <strain evidence="7">NBRC 105830</strain>
    </source>
</reference>
<accession>A0ABQ6HW19</accession>
<comment type="similarity">
    <text evidence="2">Belongs to the citrate synthase family.</text>
</comment>
<dbReference type="InterPro" id="IPR009061">
    <property type="entry name" value="DNA-bd_dom_put_sf"/>
</dbReference>